<accession>A0A1M5NWP5</accession>
<feature type="transmembrane region" description="Helical" evidence="1">
    <location>
        <begin position="54"/>
        <end position="71"/>
    </location>
</feature>
<organism evidence="2 3">
    <name type="scientific">Cognatiyoonia sediminum</name>
    <dbReference type="NCBI Taxonomy" id="1508389"/>
    <lineage>
        <taxon>Bacteria</taxon>
        <taxon>Pseudomonadati</taxon>
        <taxon>Pseudomonadota</taxon>
        <taxon>Alphaproteobacteria</taxon>
        <taxon>Rhodobacterales</taxon>
        <taxon>Paracoccaceae</taxon>
        <taxon>Cognatiyoonia</taxon>
    </lineage>
</organism>
<dbReference type="AlphaFoldDB" id="A0A1M5NWP5"/>
<gene>
    <name evidence="2" type="ORF">SAMN05444003_1617</name>
</gene>
<dbReference type="STRING" id="1508389.SAMN05444003_1617"/>
<keyword evidence="1" id="KW-1133">Transmembrane helix</keyword>
<evidence type="ECO:0000313" key="3">
    <source>
        <dbReference type="Proteomes" id="UP000184074"/>
    </source>
</evidence>
<keyword evidence="1" id="KW-0472">Membrane</keyword>
<protein>
    <submittedName>
        <fullName evidence="2">Uncharacterized protein</fullName>
    </submittedName>
</protein>
<feature type="transmembrane region" description="Helical" evidence="1">
    <location>
        <begin position="91"/>
        <end position="111"/>
    </location>
</feature>
<dbReference type="EMBL" id="FQXB01000001">
    <property type="protein sequence ID" value="SHG93569.1"/>
    <property type="molecule type" value="Genomic_DNA"/>
</dbReference>
<reference evidence="2 3" key="1">
    <citation type="submission" date="2016-11" db="EMBL/GenBank/DDBJ databases">
        <authorList>
            <person name="Jaros S."/>
            <person name="Januszkiewicz K."/>
            <person name="Wedrychowicz H."/>
        </authorList>
    </citation>
    <scope>NUCLEOTIDE SEQUENCE [LARGE SCALE GENOMIC DNA]</scope>
    <source>
        <strain evidence="2 3">DSM 28715</strain>
    </source>
</reference>
<keyword evidence="1" id="KW-0812">Transmembrane</keyword>
<evidence type="ECO:0000313" key="2">
    <source>
        <dbReference type="EMBL" id="SHG93569.1"/>
    </source>
</evidence>
<name>A0A1M5NWP5_9RHOB</name>
<feature type="transmembrane region" description="Helical" evidence="1">
    <location>
        <begin position="28"/>
        <end position="47"/>
    </location>
</feature>
<dbReference type="Proteomes" id="UP000184074">
    <property type="component" value="Unassembled WGS sequence"/>
</dbReference>
<sequence>MVGIVIAAVAVTLAYVFEAPNSLGAHPFWDQQVLVIGAGIGAILGLISLPLPNVARIGGFLALTVLAYLAASWGKETFAASYAEDAFAGRIWYFGWFATVAAATAFLFSLATPKKALPR</sequence>
<proteinExistence type="predicted"/>
<evidence type="ECO:0000256" key="1">
    <source>
        <dbReference type="SAM" id="Phobius"/>
    </source>
</evidence>
<keyword evidence="3" id="KW-1185">Reference proteome</keyword>